<keyword evidence="5" id="KW-1185">Reference proteome</keyword>
<dbReference type="RefSeq" id="XP_013273982.1">
    <property type="nucleotide sequence ID" value="XM_013418528.1"/>
</dbReference>
<keyword evidence="3" id="KW-0472">Membrane</keyword>
<feature type="compositionally biased region" description="Polar residues" evidence="2">
    <location>
        <begin position="225"/>
        <end position="241"/>
    </location>
</feature>
<dbReference type="AlphaFoldDB" id="A0A0D2IUL1"/>
<keyword evidence="3" id="KW-1133">Transmembrane helix</keyword>
<protein>
    <submittedName>
        <fullName evidence="4">Uncharacterized protein</fullName>
    </submittedName>
</protein>
<dbReference type="GeneID" id="25292893"/>
<feature type="coiled-coil region" evidence="1">
    <location>
        <begin position="303"/>
        <end position="347"/>
    </location>
</feature>
<accession>A0A0D2IUL1</accession>
<name>A0A0D2IUL1_9EURO</name>
<gene>
    <name evidence="4" type="ORF">Z518_04822</name>
</gene>
<evidence type="ECO:0000313" key="4">
    <source>
        <dbReference type="EMBL" id="KIX06846.1"/>
    </source>
</evidence>
<feature type="compositionally biased region" description="Acidic residues" evidence="2">
    <location>
        <begin position="1"/>
        <end position="29"/>
    </location>
</feature>
<evidence type="ECO:0000313" key="5">
    <source>
        <dbReference type="Proteomes" id="UP000053617"/>
    </source>
</evidence>
<feature type="compositionally biased region" description="Pro residues" evidence="2">
    <location>
        <begin position="258"/>
        <end position="267"/>
    </location>
</feature>
<proteinExistence type="predicted"/>
<feature type="transmembrane region" description="Helical" evidence="3">
    <location>
        <begin position="113"/>
        <end position="134"/>
    </location>
</feature>
<feature type="region of interest" description="Disordered" evidence="2">
    <location>
        <begin position="1"/>
        <end position="35"/>
    </location>
</feature>
<evidence type="ECO:0000256" key="1">
    <source>
        <dbReference type="SAM" id="Coils"/>
    </source>
</evidence>
<sequence length="355" mass="38343">MFDCSSGDDDDDDNDDDEDGDDGDDDDDTGPATVNYTLPVTALPVGFNFSERYDFAISLRETQYATENFTYSNSLARSYRFLIVNNATAVTVMVGSEDEDEAASSELSTGAKAGIGVGVALVVIILGLLGLWLYKRHRSKERSVLKRDTHPDPDLGNYGNTNDTSGTYDHDNFNPETFGSRRKAEAKTSQPYAKPELAANEQPHTGAPPTKHEMGIEPPKMYGSSPESVPAWTSTGSTLTEGSDGKQVLQSEKSISPLPEPTLPPLNYPVVAGSGSEKIPVDPSGRPEVAQMASTSSTDINVLKAQEREMAEALESDESLRRLKAEHAALQQRIAVAEMQAAEKRKRQALGQGGH</sequence>
<evidence type="ECO:0000256" key="2">
    <source>
        <dbReference type="SAM" id="MobiDB-lite"/>
    </source>
</evidence>
<feature type="compositionally biased region" description="Polar residues" evidence="2">
    <location>
        <begin position="158"/>
        <end position="167"/>
    </location>
</feature>
<keyword evidence="3" id="KW-0812">Transmembrane</keyword>
<evidence type="ECO:0000256" key="3">
    <source>
        <dbReference type="SAM" id="Phobius"/>
    </source>
</evidence>
<organism evidence="4 5">
    <name type="scientific">Rhinocladiella mackenziei CBS 650.93</name>
    <dbReference type="NCBI Taxonomy" id="1442369"/>
    <lineage>
        <taxon>Eukaryota</taxon>
        <taxon>Fungi</taxon>
        <taxon>Dikarya</taxon>
        <taxon>Ascomycota</taxon>
        <taxon>Pezizomycotina</taxon>
        <taxon>Eurotiomycetes</taxon>
        <taxon>Chaetothyriomycetidae</taxon>
        <taxon>Chaetothyriales</taxon>
        <taxon>Herpotrichiellaceae</taxon>
        <taxon>Rhinocladiella</taxon>
    </lineage>
</organism>
<dbReference type="EMBL" id="KN847477">
    <property type="protein sequence ID" value="KIX06846.1"/>
    <property type="molecule type" value="Genomic_DNA"/>
</dbReference>
<dbReference type="VEuPathDB" id="FungiDB:Z518_04822"/>
<dbReference type="OrthoDB" id="10570126at2759"/>
<keyword evidence="1" id="KW-0175">Coiled coil</keyword>
<feature type="compositionally biased region" description="Basic and acidic residues" evidence="2">
    <location>
        <begin position="142"/>
        <end position="153"/>
    </location>
</feature>
<dbReference type="HOGENOM" id="CLU_781083_0_0_1"/>
<dbReference type="Proteomes" id="UP000053617">
    <property type="component" value="Unassembled WGS sequence"/>
</dbReference>
<reference evidence="4 5" key="1">
    <citation type="submission" date="2015-01" db="EMBL/GenBank/DDBJ databases">
        <title>The Genome Sequence of Rhinocladiella mackenzie CBS 650.93.</title>
        <authorList>
            <consortium name="The Broad Institute Genomics Platform"/>
            <person name="Cuomo C."/>
            <person name="de Hoog S."/>
            <person name="Gorbushina A."/>
            <person name="Stielow B."/>
            <person name="Teixiera M."/>
            <person name="Abouelleil A."/>
            <person name="Chapman S.B."/>
            <person name="Priest M."/>
            <person name="Young S.K."/>
            <person name="Wortman J."/>
            <person name="Nusbaum C."/>
            <person name="Birren B."/>
        </authorList>
    </citation>
    <scope>NUCLEOTIDE SEQUENCE [LARGE SCALE GENOMIC DNA]</scope>
    <source>
        <strain evidence="4 5">CBS 650.93</strain>
    </source>
</reference>
<feature type="region of interest" description="Disordered" evidence="2">
    <location>
        <begin position="142"/>
        <end position="298"/>
    </location>
</feature>